<keyword evidence="2" id="KW-0812">Transmembrane</keyword>
<sequence length="233" mass="26011">MKSKKLGLPSTMPKVDIQAILDDFRYMNPNDPGAWPVVPKVTILVGLFFALLLAGWWFLWSDQLSVLERSEQEELTLKDQFIAKKRQAVNLDLYTQQLAEIDRSFGALLKQLPNKSEIEALLIEVNQAGLGRGLQFELFRPGAEQIKDFYAELPVTVKINGSYHDIGTFAADIAKLPRIVTLNGVSVAPLKSSELLTLDATVKTFRYLDENEIAQQKKPEPDGSKKPVKGAAK</sequence>
<dbReference type="InterPro" id="IPR007445">
    <property type="entry name" value="PilO"/>
</dbReference>
<dbReference type="AlphaFoldDB" id="A0A1R1ICE8"/>
<dbReference type="EMBL" id="MTHD01000001">
    <property type="protein sequence ID" value="OMG56365.1"/>
    <property type="molecule type" value="Genomic_DNA"/>
</dbReference>
<feature type="transmembrane region" description="Helical" evidence="2">
    <location>
        <begin position="41"/>
        <end position="60"/>
    </location>
</feature>
<feature type="region of interest" description="Disordered" evidence="1">
    <location>
        <begin position="213"/>
        <end position="233"/>
    </location>
</feature>
<dbReference type="Gene3D" id="1.10.287.540">
    <property type="entry name" value="Helix hairpin bin"/>
    <property type="match status" value="1"/>
</dbReference>
<dbReference type="PIRSF" id="PIRSF016482">
    <property type="entry name" value="PilO"/>
    <property type="match status" value="1"/>
</dbReference>
<evidence type="ECO:0000256" key="2">
    <source>
        <dbReference type="SAM" id="Phobius"/>
    </source>
</evidence>
<dbReference type="OrthoDB" id="9802133at2"/>
<keyword evidence="2" id="KW-0472">Membrane</keyword>
<name>A0A1R1ICE8_9RHOO</name>
<keyword evidence="4" id="KW-1185">Reference proteome</keyword>
<dbReference type="Proteomes" id="UP000187526">
    <property type="component" value="Unassembled WGS sequence"/>
</dbReference>
<gene>
    <name evidence="3" type="ORF">BJN45_01740</name>
</gene>
<protein>
    <submittedName>
        <fullName evidence="3">Pilus assembly protein PilO</fullName>
    </submittedName>
</protein>
<dbReference type="STRING" id="418702.BJN45_01740"/>
<evidence type="ECO:0000313" key="3">
    <source>
        <dbReference type="EMBL" id="OMG56365.1"/>
    </source>
</evidence>
<evidence type="ECO:0000313" key="4">
    <source>
        <dbReference type="Proteomes" id="UP000187526"/>
    </source>
</evidence>
<dbReference type="GO" id="GO:0043683">
    <property type="term" value="P:type IV pilus assembly"/>
    <property type="evidence" value="ECO:0007669"/>
    <property type="project" value="InterPro"/>
</dbReference>
<dbReference type="RefSeq" id="WP_076091446.1">
    <property type="nucleotide sequence ID" value="NZ_MTHD01000001.1"/>
</dbReference>
<dbReference type="PANTHER" id="PTHR39555">
    <property type="entry name" value="FIMBRIAL ASSEMBLY PROTEIN PILO-LIKE PROTEIN-RELATED"/>
    <property type="match status" value="1"/>
</dbReference>
<dbReference type="Gene3D" id="3.30.70.60">
    <property type="match status" value="1"/>
</dbReference>
<comment type="caution">
    <text evidence="3">The sequence shown here is derived from an EMBL/GenBank/DDBJ whole genome shotgun (WGS) entry which is preliminary data.</text>
</comment>
<dbReference type="InterPro" id="IPR014717">
    <property type="entry name" value="Transl_elong_EF1B/ribsomal_bS6"/>
</dbReference>
<feature type="compositionally biased region" description="Basic and acidic residues" evidence="1">
    <location>
        <begin position="215"/>
        <end position="225"/>
    </location>
</feature>
<dbReference type="PANTHER" id="PTHR39555:SF1">
    <property type="entry name" value="TYPE IV PILUS INNER MEMBRANE COMPONENT PILO"/>
    <property type="match status" value="1"/>
</dbReference>
<accession>A0A1R1ICE8</accession>
<keyword evidence="2" id="KW-1133">Transmembrane helix</keyword>
<proteinExistence type="predicted"/>
<evidence type="ECO:0000256" key="1">
    <source>
        <dbReference type="SAM" id="MobiDB-lite"/>
    </source>
</evidence>
<dbReference type="Pfam" id="PF04350">
    <property type="entry name" value="PilO"/>
    <property type="match status" value="1"/>
</dbReference>
<reference evidence="3 4" key="1">
    <citation type="submission" date="2016-10" db="EMBL/GenBank/DDBJ databases">
        <title>Alkaliphiles isolated from bioreactors.</title>
        <authorList>
            <person name="Salah Z."/>
            <person name="Rout S.P."/>
            <person name="Humphreys P.N."/>
        </authorList>
    </citation>
    <scope>NUCLEOTIDE SEQUENCE [LARGE SCALE GENOMIC DNA]</scope>
    <source>
        <strain evidence="3 4">ZS02</strain>
    </source>
</reference>
<dbReference type="GO" id="GO:0043107">
    <property type="term" value="P:type IV pilus-dependent motility"/>
    <property type="evidence" value="ECO:0007669"/>
    <property type="project" value="InterPro"/>
</dbReference>
<organism evidence="3 4">
    <name type="scientific">Azonexus hydrophilus</name>
    <dbReference type="NCBI Taxonomy" id="418702"/>
    <lineage>
        <taxon>Bacteria</taxon>
        <taxon>Pseudomonadati</taxon>
        <taxon>Pseudomonadota</taxon>
        <taxon>Betaproteobacteria</taxon>
        <taxon>Rhodocyclales</taxon>
        <taxon>Azonexaceae</taxon>
        <taxon>Azonexus</taxon>
    </lineage>
</organism>